<proteinExistence type="predicted"/>
<dbReference type="Gene3D" id="2.30.30.830">
    <property type="match status" value="1"/>
</dbReference>
<sequence>MIRPESRATRGLRMKMFKATMTTAALALTLAACEEAPPPPPPVAAPPPAAQAAAPVETAPTAVEAAAVAPYVYSYNPVGKRDPFRSPLEELGPVAQANPVTTCMEPLCAFDLDQLKLVAVVTGDANPLAMVEDPLGRGHIVRRNTRVGRQGGKVTQILRDSLTVTEVFSGNGEIIKNPVTLQLKPDDQQDPSYNLMTGKNYGE</sequence>
<gene>
    <name evidence="3" type="ORF">FJV41_13550</name>
</gene>
<dbReference type="InterPro" id="IPR007446">
    <property type="entry name" value="PilP"/>
</dbReference>
<feature type="chain" id="PRO_5021973531" evidence="2">
    <location>
        <begin position="28"/>
        <end position="203"/>
    </location>
</feature>
<dbReference type="AlphaFoldDB" id="A0A540X428"/>
<reference evidence="3 4" key="1">
    <citation type="submission" date="2019-06" db="EMBL/GenBank/DDBJ databases">
        <authorList>
            <person name="Livingstone P."/>
            <person name="Whitworth D."/>
        </authorList>
    </citation>
    <scope>NUCLEOTIDE SEQUENCE [LARGE SCALE GENOMIC DNA]</scope>
    <source>
        <strain evidence="3 4">AM401</strain>
    </source>
</reference>
<evidence type="ECO:0000313" key="3">
    <source>
        <dbReference type="EMBL" id="TQF15454.1"/>
    </source>
</evidence>
<name>A0A540X428_9BACT</name>
<dbReference type="PROSITE" id="PS51257">
    <property type="entry name" value="PROKAR_LIPOPROTEIN"/>
    <property type="match status" value="1"/>
</dbReference>
<feature type="region of interest" description="Disordered" evidence="1">
    <location>
        <begin position="183"/>
        <end position="203"/>
    </location>
</feature>
<dbReference type="EMBL" id="VIFM01000043">
    <property type="protein sequence ID" value="TQF15454.1"/>
    <property type="molecule type" value="Genomic_DNA"/>
</dbReference>
<dbReference type="Pfam" id="PF04351">
    <property type="entry name" value="PilP"/>
    <property type="match status" value="1"/>
</dbReference>
<evidence type="ECO:0000313" key="4">
    <source>
        <dbReference type="Proteomes" id="UP000315369"/>
    </source>
</evidence>
<organism evidence="3 4">
    <name type="scientific">Myxococcus llanfairpwllgwyngyllgogerychwyrndrobwllllantysiliogogogochensis</name>
    <dbReference type="NCBI Taxonomy" id="2590453"/>
    <lineage>
        <taxon>Bacteria</taxon>
        <taxon>Pseudomonadati</taxon>
        <taxon>Myxococcota</taxon>
        <taxon>Myxococcia</taxon>
        <taxon>Myxococcales</taxon>
        <taxon>Cystobacterineae</taxon>
        <taxon>Myxococcaceae</taxon>
        <taxon>Myxococcus</taxon>
    </lineage>
</organism>
<comment type="caution">
    <text evidence="3">The sequence shown here is derived from an EMBL/GenBank/DDBJ whole genome shotgun (WGS) entry which is preliminary data.</text>
</comment>
<dbReference type="OrthoDB" id="9788988at2"/>
<feature type="signal peptide" evidence="2">
    <location>
        <begin position="1"/>
        <end position="27"/>
    </location>
</feature>
<dbReference type="Proteomes" id="UP000315369">
    <property type="component" value="Unassembled WGS sequence"/>
</dbReference>
<evidence type="ECO:0000256" key="2">
    <source>
        <dbReference type="SAM" id="SignalP"/>
    </source>
</evidence>
<accession>A0A540X428</accession>
<keyword evidence="4" id="KW-1185">Reference proteome</keyword>
<keyword evidence="2" id="KW-0732">Signal</keyword>
<evidence type="ECO:0000256" key="1">
    <source>
        <dbReference type="SAM" id="MobiDB-lite"/>
    </source>
</evidence>
<protein>
    <submittedName>
        <fullName evidence="3">Pilus assembly protein PilP</fullName>
    </submittedName>
</protein>